<evidence type="ECO:0000313" key="2">
    <source>
        <dbReference type="EMBL" id="MBN7796493.1"/>
    </source>
</evidence>
<dbReference type="SUPFAM" id="SSF52540">
    <property type="entry name" value="P-loop containing nucleoside triphosphate hydrolases"/>
    <property type="match status" value="1"/>
</dbReference>
<name>A0A939DE00_9GAMM</name>
<proteinExistence type="predicted"/>
<gene>
    <name evidence="2" type="ORF">JYP50_07820</name>
</gene>
<keyword evidence="1" id="KW-1133">Transmembrane helix</keyword>
<dbReference type="PANTHER" id="PTHR36451">
    <property type="entry name" value="PAPS-DEPENDENT SULFOTRANSFERASE STF3"/>
    <property type="match status" value="1"/>
</dbReference>
<evidence type="ECO:0000313" key="3">
    <source>
        <dbReference type="Proteomes" id="UP000664303"/>
    </source>
</evidence>
<dbReference type="InterPro" id="IPR027417">
    <property type="entry name" value="P-loop_NTPase"/>
</dbReference>
<organism evidence="2 3">
    <name type="scientific">Parahaliea mediterranea</name>
    <dbReference type="NCBI Taxonomy" id="651086"/>
    <lineage>
        <taxon>Bacteria</taxon>
        <taxon>Pseudomonadati</taxon>
        <taxon>Pseudomonadota</taxon>
        <taxon>Gammaproteobacteria</taxon>
        <taxon>Cellvibrionales</taxon>
        <taxon>Halieaceae</taxon>
        <taxon>Parahaliea</taxon>
    </lineage>
</organism>
<sequence>MYFDLQYYWRVLRHVWSLKDWPGRPRMLVRLLVGVPLATLFHSLCFMLDYLLFPRLWRQRVEQPVFVIGHARSGTTLAHRLLAADGDTFSYFLYWELFFPSLLQKKVIRALGRLDARLGGPCLRRLKAWDERTFGRYRHIHDMSLWNAEEDQFVMRAAFVTQQWALDVPLMHKVDQFHVDHMPARKRRRWLHHYRECVKRQLLLNGGDRIHLSKNPLMCGWVEALIETFPDARFVVMVRNPHQCIPSTLKLLEVTWKGKGWTPAQYDASLRVMTDIAFESFLHPRAALARHPDTPQLFVDYRDMTARPRETVHAIYRALGLPVSASFDRWLRAQEERERGHQARFEYSIDDYALSVERIERELDTLFEQYQWPRLSAAPAHNKTGESA</sequence>
<dbReference type="RefSeq" id="WP_206559939.1">
    <property type="nucleotide sequence ID" value="NZ_JAFKCZ010000005.1"/>
</dbReference>
<protein>
    <submittedName>
        <fullName evidence="2">Sulfotransferase</fullName>
    </submittedName>
</protein>
<dbReference type="EMBL" id="JAFKCZ010000005">
    <property type="protein sequence ID" value="MBN7796493.1"/>
    <property type="molecule type" value="Genomic_DNA"/>
</dbReference>
<keyword evidence="1" id="KW-0472">Membrane</keyword>
<accession>A0A939DE00</accession>
<feature type="transmembrane region" description="Helical" evidence="1">
    <location>
        <begin position="27"/>
        <end position="53"/>
    </location>
</feature>
<dbReference type="InterPro" id="IPR052736">
    <property type="entry name" value="Stf3_sulfotransferase"/>
</dbReference>
<evidence type="ECO:0000256" key="1">
    <source>
        <dbReference type="SAM" id="Phobius"/>
    </source>
</evidence>
<keyword evidence="1" id="KW-0812">Transmembrane</keyword>
<dbReference type="AlphaFoldDB" id="A0A939DE00"/>
<dbReference type="PANTHER" id="PTHR36451:SF1">
    <property type="entry name" value="OMEGA-HYDROXY-BETA-DIHYDROMENAQUINONE-9 SULFOTRANSFERASE STF3"/>
    <property type="match status" value="1"/>
</dbReference>
<keyword evidence="3" id="KW-1185">Reference proteome</keyword>
<dbReference type="Pfam" id="PF13469">
    <property type="entry name" value="Sulfotransfer_3"/>
    <property type="match status" value="1"/>
</dbReference>
<dbReference type="Gene3D" id="3.40.50.300">
    <property type="entry name" value="P-loop containing nucleotide triphosphate hydrolases"/>
    <property type="match status" value="1"/>
</dbReference>
<reference evidence="2" key="1">
    <citation type="submission" date="2021-02" db="EMBL/GenBank/DDBJ databases">
        <title>PHA producing bacteria isolated from coastal sediment in Guangdong, Shenzhen.</title>
        <authorList>
            <person name="Zheng W."/>
            <person name="Yu S."/>
            <person name="Huang Y."/>
        </authorList>
    </citation>
    <scope>NUCLEOTIDE SEQUENCE</scope>
    <source>
        <strain evidence="2">TN14-10</strain>
    </source>
</reference>
<comment type="caution">
    <text evidence="2">The sequence shown here is derived from an EMBL/GenBank/DDBJ whole genome shotgun (WGS) entry which is preliminary data.</text>
</comment>
<dbReference type="Proteomes" id="UP000664303">
    <property type="component" value="Unassembled WGS sequence"/>
</dbReference>